<dbReference type="RefSeq" id="WP_110887360.1">
    <property type="nucleotide sequence ID" value="NZ_QJSX01000010.1"/>
</dbReference>
<sequence length="175" mass="19949">MMRNEVLRLIRAAFEDVTLGSGVTLREADMIDGFGTPEERTAARALDFHGPWWAVPREDLKEYTSVFAFMDAAGFRFYLPTYMTYGLSEDEDIGTYAWVAFEALSMAQRFDSLIHVLEAFTSEQCRAILAFVEFMDAGDPLGRLMGDCTRDEYLAVRSYWTKRVHDVTAPRGARE</sequence>
<dbReference type="EMBL" id="QJSX01000010">
    <property type="protein sequence ID" value="PYE53156.1"/>
    <property type="molecule type" value="Genomic_DNA"/>
</dbReference>
<dbReference type="AlphaFoldDB" id="A0A318S7Z9"/>
<dbReference type="InterPro" id="IPR046560">
    <property type="entry name" value="DUF6714"/>
</dbReference>
<reference evidence="1 2" key="1">
    <citation type="submission" date="2018-06" db="EMBL/GenBank/DDBJ databases">
        <title>Genomic Encyclopedia of Type Strains, Phase IV (KMG-IV): sequencing the most valuable type-strain genomes for metagenomic binning, comparative biology and taxonomic classification.</title>
        <authorList>
            <person name="Goeker M."/>
        </authorList>
    </citation>
    <scope>NUCLEOTIDE SEQUENCE [LARGE SCALE GENOMIC DNA]</scope>
    <source>
        <strain evidence="1 2">DSM 18048</strain>
    </source>
</reference>
<dbReference type="Pfam" id="PF20461">
    <property type="entry name" value="DUF6714"/>
    <property type="match status" value="1"/>
</dbReference>
<gene>
    <name evidence="1" type="ORF">DES52_110140</name>
</gene>
<dbReference type="OrthoDB" id="70869at2"/>
<proteinExistence type="predicted"/>
<evidence type="ECO:0000313" key="2">
    <source>
        <dbReference type="Proteomes" id="UP000248326"/>
    </source>
</evidence>
<evidence type="ECO:0000313" key="1">
    <source>
        <dbReference type="EMBL" id="PYE53156.1"/>
    </source>
</evidence>
<organism evidence="1 2">
    <name type="scientific">Deinococcus yavapaiensis KR-236</name>
    <dbReference type="NCBI Taxonomy" id="694435"/>
    <lineage>
        <taxon>Bacteria</taxon>
        <taxon>Thermotogati</taxon>
        <taxon>Deinococcota</taxon>
        <taxon>Deinococci</taxon>
        <taxon>Deinococcales</taxon>
        <taxon>Deinococcaceae</taxon>
        <taxon>Deinococcus</taxon>
    </lineage>
</organism>
<comment type="caution">
    <text evidence="1">The sequence shown here is derived from an EMBL/GenBank/DDBJ whole genome shotgun (WGS) entry which is preliminary data.</text>
</comment>
<protein>
    <submittedName>
        <fullName evidence="1">Uncharacterized protein</fullName>
    </submittedName>
</protein>
<dbReference type="Proteomes" id="UP000248326">
    <property type="component" value="Unassembled WGS sequence"/>
</dbReference>
<name>A0A318S7Z9_9DEIO</name>
<keyword evidence="2" id="KW-1185">Reference proteome</keyword>
<accession>A0A318S7Z9</accession>